<accession>A0A0S4LKY8</accession>
<proteinExistence type="predicted"/>
<evidence type="ECO:0000313" key="1">
    <source>
        <dbReference type="EMBL" id="CUS36644.1"/>
    </source>
</evidence>
<reference evidence="1 2" key="1">
    <citation type="submission" date="2015-10" db="EMBL/GenBank/DDBJ databases">
        <authorList>
            <person name="Gilbert D.G."/>
        </authorList>
    </citation>
    <scope>NUCLEOTIDE SEQUENCE [LARGE SCALE GENOMIC DNA]</scope>
    <source>
        <strain evidence="1">COMA1</strain>
    </source>
</reference>
<dbReference type="AlphaFoldDB" id="A0A0S4LKY8"/>
<organism evidence="1 2">
    <name type="scientific">Candidatus Nitrospira nitrosa</name>
    <dbReference type="NCBI Taxonomy" id="1742972"/>
    <lineage>
        <taxon>Bacteria</taxon>
        <taxon>Pseudomonadati</taxon>
        <taxon>Nitrospirota</taxon>
        <taxon>Nitrospiria</taxon>
        <taxon>Nitrospirales</taxon>
        <taxon>Nitrospiraceae</taxon>
        <taxon>Nitrospira</taxon>
    </lineage>
</organism>
<dbReference type="STRING" id="1742972.COMA1_30165"/>
<gene>
    <name evidence="1" type="ORF">COMA1_30165</name>
</gene>
<protein>
    <submittedName>
        <fullName evidence="1">Uncharacterized protein</fullName>
    </submittedName>
</protein>
<name>A0A0S4LKY8_9BACT</name>
<dbReference type="EMBL" id="CZQA01000009">
    <property type="protein sequence ID" value="CUS36644.1"/>
    <property type="molecule type" value="Genomic_DNA"/>
</dbReference>
<dbReference type="Proteomes" id="UP000199032">
    <property type="component" value="Unassembled WGS sequence"/>
</dbReference>
<evidence type="ECO:0000313" key="2">
    <source>
        <dbReference type="Proteomes" id="UP000199032"/>
    </source>
</evidence>
<sequence>MLEGLSELPARYSPDVRDLRQGSLPELVLGFVKTLLTVSRLKIADFLVRDLAPCTVRESRFQLCRSPSPVAVLFSTLT</sequence>
<keyword evidence="2" id="KW-1185">Reference proteome</keyword>